<sequence>MKSQTPRTSSSGGEDSRLVPKTEDLTMVPDQIAVDQKTEIIPEEFEFEIGEDTAELSDVSEVERVAYQHAITPDTFDSHGAVYHSQRSGKFLLSMHSNILYYTKMANLFINTYTYVESRGVCWITLQISSIMKGQKVPCLYKYGDWSPCTQSCWDGLNPLPKMFRSVNKSSVVQSRGGEEPLCPPDLLVQVDIAPCNTHLCPTPLSSYDFTSCYYKDAVKEKEGGCYKIRNVTLDNRLINIDTELVEDCSDKECDSVLDLI</sequence>
<dbReference type="Proteomes" id="UP000276776">
    <property type="component" value="Unassembled WGS sequence"/>
</dbReference>
<protein>
    <submittedName>
        <fullName evidence="4">TSP1_CCN domain-containing protein</fullName>
    </submittedName>
</protein>
<dbReference type="AlphaFoldDB" id="A0A0N5D809"/>
<dbReference type="WBParaSite" id="TCLT_0000922801-mRNA-1">
    <property type="protein sequence ID" value="TCLT_0000922801-mRNA-1"/>
    <property type="gene ID" value="TCLT_0000922801"/>
</dbReference>
<name>A0A0N5D809_THECL</name>
<evidence type="ECO:0000256" key="1">
    <source>
        <dbReference type="SAM" id="MobiDB-lite"/>
    </source>
</evidence>
<feature type="region of interest" description="Disordered" evidence="1">
    <location>
        <begin position="1"/>
        <end position="24"/>
    </location>
</feature>
<evidence type="ECO:0000313" key="4">
    <source>
        <dbReference type="WBParaSite" id="TCLT_0000922801-mRNA-1"/>
    </source>
</evidence>
<accession>A0A0N5D809</accession>
<reference evidence="2 3" key="2">
    <citation type="submission" date="2018-11" db="EMBL/GenBank/DDBJ databases">
        <authorList>
            <consortium name="Pathogen Informatics"/>
        </authorList>
    </citation>
    <scope>NUCLEOTIDE SEQUENCE [LARGE SCALE GENOMIC DNA]</scope>
</reference>
<feature type="compositionally biased region" description="Polar residues" evidence="1">
    <location>
        <begin position="1"/>
        <end position="13"/>
    </location>
</feature>
<evidence type="ECO:0000313" key="3">
    <source>
        <dbReference type="Proteomes" id="UP000276776"/>
    </source>
</evidence>
<keyword evidence="3" id="KW-1185">Reference proteome</keyword>
<organism evidence="4">
    <name type="scientific">Thelazia callipaeda</name>
    <name type="common">Oriental eyeworm</name>
    <name type="synonym">Parasitic nematode</name>
    <dbReference type="NCBI Taxonomy" id="103827"/>
    <lineage>
        <taxon>Eukaryota</taxon>
        <taxon>Metazoa</taxon>
        <taxon>Ecdysozoa</taxon>
        <taxon>Nematoda</taxon>
        <taxon>Chromadorea</taxon>
        <taxon>Rhabditida</taxon>
        <taxon>Spirurina</taxon>
        <taxon>Spiruromorpha</taxon>
        <taxon>Thelazioidea</taxon>
        <taxon>Thelaziidae</taxon>
        <taxon>Thelazia</taxon>
    </lineage>
</organism>
<feature type="compositionally biased region" description="Basic and acidic residues" evidence="1">
    <location>
        <begin position="14"/>
        <end position="24"/>
    </location>
</feature>
<dbReference type="STRING" id="103827.A0A0N5D809"/>
<dbReference type="OMA" id="YPLMRNK"/>
<evidence type="ECO:0000313" key="2">
    <source>
        <dbReference type="EMBL" id="VDN06834.1"/>
    </source>
</evidence>
<dbReference type="OrthoDB" id="5875228at2759"/>
<proteinExistence type="predicted"/>
<reference evidence="4" key="1">
    <citation type="submission" date="2017-02" db="UniProtKB">
        <authorList>
            <consortium name="WormBaseParasite"/>
        </authorList>
    </citation>
    <scope>IDENTIFICATION</scope>
</reference>
<gene>
    <name evidence="2" type="ORF">TCLT_LOCUS9217</name>
</gene>
<dbReference type="EMBL" id="UYYF01004753">
    <property type="protein sequence ID" value="VDN06834.1"/>
    <property type="molecule type" value="Genomic_DNA"/>
</dbReference>